<reference evidence="17" key="1">
    <citation type="submission" date="2014-05" db="EMBL/GenBank/DDBJ databases">
        <authorList>
            <person name="Chronopoulou M."/>
        </authorList>
    </citation>
    <scope>NUCLEOTIDE SEQUENCE</scope>
    <source>
        <tissue evidence="17">Whole organism</tissue>
    </source>
</reference>
<evidence type="ECO:0000256" key="8">
    <source>
        <dbReference type="ARBA" id="ARBA00022741"/>
    </source>
</evidence>
<feature type="compositionally biased region" description="Low complexity" evidence="14">
    <location>
        <begin position="852"/>
        <end position="865"/>
    </location>
</feature>
<evidence type="ECO:0000259" key="15">
    <source>
        <dbReference type="PROSITE" id="PS50011"/>
    </source>
</evidence>
<comment type="cofactor">
    <cofactor evidence="1">
        <name>Mg(2+)</name>
        <dbReference type="ChEBI" id="CHEBI:18420"/>
    </cofactor>
</comment>
<evidence type="ECO:0000256" key="11">
    <source>
        <dbReference type="ARBA" id="ARBA00047899"/>
    </source>
</evidence>
<sequence>MNNTSLKSFEFLIQFRIIMRRINFGDASSSSSKSAQEVIQQQRKQCTSDESGYFGEEELASNEGSIEIVYDKHVETRPLSSLLNSLASPRKSSVDSAKGDSLNGTKVSMKDFELMKVLGTGAYGKVFLARKINGPDEGKLFAMKVLKKSTIVQKRKTTEHTKTERQVLETIRQSPFLVTLHYAFQTPSKLHLVLDYVNGGELFTHLYQREKFREDEVRIYTGEIVLALEHLHKNGIIYRDIKLENILLDNEGHIVLTDFGLSREFLPNDKERRAYSFCGTIEYMAPEVVRGGNNGHGISVDWWSLGVLTYELLTGASPFTIEGEKNTQQDISKRILRIDPLMPSSLSPEIKDFILKLLVKDPISRLGGGSGDAEEVKAHPFFSSGDNAINWDDLLRKNIPAPFIPKISSETDVSNFSEEFTNMPAIDMEHAPPPNAEKVFKGYSYVAPSILFSSENVISAKMFTASPDKRPSTSNLVACKIQNSPFFARYDMNLKEQILGDGSFSVCRRCVDRLSGKEYAVKIVSKRIDVSREIKLLKLCQGHPNIVELVQVLEDEAHTYMVMEYLSGGELLRKIRQKKKFNETEASRIMKKIVSAVNFMHFQGVVHRDLKPENLLFSDASDDAEIKVVDFGFARLKPEKDSESGMRTPCFTLSYAAPEVLEQATKSSSSDGYDQSCDLWSLGVILFAMLSGRSPFANPHREDDSSSATISRIKKGEFRMEGESWKYVSSAGKALTRGLLTVDPKKRLNLENLISSSWIHLTTSSSNASLLTPSVLRSSGTHSDRSLKRTYNAFRTVTREGFFRSSISLEQQSTSFHGGRLQEYLKSLSQIQQNLAAVQQQSIVNAVKPPHSGQSTQSLITTTSSKGVLTRSRKRKMLNFDVDPPNNVDQLSSPIVPQSPRDFKEIKKIRTIKRTSTIVLE</sequence>
<dbReference type="OrthoDB" id="63267at2759"/>
<dbReference type="InterPro" id="IPR000961">
    <property type="entry name" value="AGC-kinase_C"/>
</dbReference>
<evidence type="ECO:0000259" key="16">
    <source>
        <dbReference type="PROSITE" id="PS51285"/>
    </source>
</evidence>
<keyword evidence="4" id="KW-0723">Serine/threonine-protein kinase</keyword>
<comment type="catalytic activity">
    <reaction evidence="11">
        <text>L-threonyl-[protein] + ATP = O-phospho-L-threonyl-[protein] + ADP + H(+)</text>
        <dbReference type="Rhea" id="RHEA:46608"/>
        <dbReference type="Rhea" id="RHEA-COMP:11060"/>
        <dbReference type="Rhea" id="RHEA-COMP:11605"/>
        <dbReference type="ChEBI" id="CHEBI:15378"/>
        <dbReference type="ChEBI" id="CHEBI:30013"/>
        <dbReference type="ChEBI" id="CHEBI:30616"/>
        <dbReference type="ChEBI" id="CHEBI:61977"/>
        <dbReference type="ChEBI" id="CHEBI:456216"/>
        <dbReference type="EC" id="2.7.11.1"/>
    </reaction>
</comment>
<dbReference type="InterPro" id="IPR000719">
    <property type="entry name" value="Prot_kinase_dom"/>
</dbReference>
<feature type="compositionally biased region" description="Polar residues" evidence="14">
    <location>
        <begin position="35"/>
        <end position="50"/>
    </location>
</feature>
<evidence type="ECO:0000256" key="1">
    <source>
        <dbReference type="ARBA" id="ARBA00001946"/>
    </source>
</evidence>
<dbReference type="Pfam" id="PF00433">
    <property type="entry name" value="Pkinase_C"/>
    <property type="match status" value="1"/>
</dbReference>
<evidence type="ECO:0000256" key="12">
    <source>
        <dbReference type="ARBA" id="ARBA00048679"/>
    </source>
</evidence>
<evidence type="ECO:0000256" key="4">
    <source>
        <dbReference type="ARBA" id="ARBA00022527"/>
    </source>
</evidence>
<accession>A0A0K2T7C7</accession>
<keyword evidence="10 13" id="KW-0067">ATP-binding</keyword>
<dbReference type="InterPro" id="IPR017441">
    <property type="entry name" value="Protein_kinase_ATP_BS"/>
</dbReference>
<keyword evidence="5" id="KW-0597">Phosphoprotein</keyword>
<dbReference type="InterPro" id="IPR008271">
    <property type="entry name" value="Ser/Thr_kinase_AS"/>
</dbReference>
<dbReference type="GO" id="GO:0005524">
    <property type="term" value="F:ATP binding"/>
    <property type="evidence" value="ECO:0007669"/>
    <property type="project" value="UniProtKB-UniRule"/>
</dbReference>
<feature type="non-terminal residue" evidence="17">
    <location>
        <position position="921"/>
    </location>
</feature>
<dbReference type="Gene3D" id="1.10.510.10">
    <property type="entry name" value="Transferase(Phosphotransferase) domain 1"/>
    <property type="match status" value="2"/>
</dbReference>
<evidence type="ECO:0000256" key="5">
    <source>
        <dbReference type="ARBA" id="ARBA00022553"/>
    </source>
</evidence>
<evidence type="ECO:0000256" key="7">
    <source>
        <dbReference type="ARBA" id="ARBA00022737"/>
    </source>
</evidence>
<dbReference type="PROSITE" id="PS50011">
    <property type="entry name" value="PROTEIN_KINASE_DOM"/>
    <property type="match status" value="2"/>
</dbReference>
<evidence type="ECO:0000256" key="13">
    <source>
        <dbReference type="PROSITE-ProRule" id="PRU10141"/>
    </source>
</evidence>
<dbReference type="GO" id="GO:0004674">
    <property type="term" value="F:protein serine/threonine kinase activity"/>
    <property type="evidence" value="ECO:0007669"/>
    <property type="project" value="UniProtKB-KW"/>
</dbReference>
<organism evidence="17">
    <name type="scientific">Lepeophtheirus salmonis</name>
    <name type="common">Salmon louse</name>
    <name type="synonym">Caligus salmonis</name>
    <dbReference type="NCBI Taxonomy" id="72036"/>
    <lineage>
        <taxon>Eukaryota</taxon>
        <taxon>Metazoa</taxon>
        <taxon>Ecdysozoa</taxon>
        <taxon>Arthropoda</taxon>
        <taxon>Crustacea</taxon>
        <taxon>Multicrustacea</taxon>
        <taxon>Hexanauplia</taxon>
        <taxon>Copepoda</taxon>
        <taxon>Siphonostomatoida</taxon>
        <taxon>Caligidae</taxon>
        <taxon>Lepeophtheirus</taxon>
    </lineage>
</organism>
<dbReference type="FunFam" id="3.30.200.20:FF:000686">
    <property type="entry name" value="Ribosomal protein S6 kinase"/>
    <property type="match status" value="1"/>
</dbReference>
<feature type="domain" description="AGC-kinase C-terminal" evidence="16">
    <location>
        <begin position="387"/>
        <end position="455"/>
    </location>
</feature>
<comment type="catalytic activity">
    <reaction evidence="12">
        <text>L-seryl-[protein] + ATP = O-phospho-L-seryl-[protein] + ADP + H(+)</text>
        <dbReference type="Rhea" id="RHEA:17989"/>
        <dbReference type="Rhea" id="RHEA-COMP:9863"/>
        <dbReference type="Rhea" id="RHEA-COMP:11604"/>
        <dbReference type="ChEBI" id="CHEBI:15378"/>
        <dbReference type="ChEBI" id="CHEBI:29999"/>
        <dbReference type="ChEBI" id="CHEBI:30616"/>
        <dbReference type="ChEBI" id="CHEBI:83421"/>
        <dbReference type="ChEBI" id="CHEBI:456216"/>
        <dbReference type="EC" id="2.7.11.1"/>
    </reaction>
</comment>
<feature type="binding site" evidence="13">
    <location>
        <position position="522"/>
    </location>
    <ligand>
        <name>ATP</name>
        <dbReference type="ChEBI" id="CHEBI:30616"/>
    </ligand>
</feature>
<dbReference type="InterPro" id="IPR011009">
    <property type="entry name" value="Kinase-like_dom_sf"/>
</dbReference>
<evidence type="ECO:0000256" key="2">
    <source>
        <dbReference type="ARBA" id="ARBA00009804"/>
    </source>
</evidence>
<feature type="domain" description="Protein kinase" evidence="15">
    <location>
        <begin position="112"/>
        <end position="382"/>
    </location>
</feature>
<dbReference type="Pfam" id="PF00069">
    <property type="entry name" value="Pkinase"/>
    <property type="match status" value="2"/>
</dbReference>
<keyword evidence="7" id="KW-0677">Repeat</keyword>
<feature type="binding site" evidence="13">
    <location>
        <position position="144"/>
    </location>
    <ligand>
        <name>ATP</name>
        <dbReference type="ChEBI" id="CHEBI:30616"/>
    </ligand>
</feature>
<evidence type="ECO:0000313" key="17">
    <source>
        <dbReference type="EMBL" id="CDW21507.1"/>
    </source>
</evidence>
<dbReference type="FunFam" id="1.10.510.10:FF:000157">
    <property type="entry name" value="Ribosomal protein S6 kinase"/>
    <property type="match status" value="1"/>
</dbReference>
<comment type="similarity">
    <text evidence="2">Belongs to the protein kinase superfamily. AGC Ser/Thr protein kinase family. S6 kinase subfamily.</text>
</comment>
<feature type="domain" description="Protein kinase" evidence="15">
    <location>
        <begin position="493"/>
        <end position="759"/>
    </location>
</feature>
<dbReference type="InterPro" id="IPR017892">
    <property type="entry name" value="Pkinase_C"/>
</dbReference>
<dbReference type="SMART" id="SM00133">
    <property type="entry name" value="S_TK_X"/>
    <property type="match status" value="1"/>
</dbReference>
<evidence type="ECO:0000256" key="14">
    <source>
        <dbReference type="SAM" id="MobiDB-lite"/>
    </source>
</evidence>
<dbReference type="PROSITE" id="PS00108">
    <property type="entry name" value="PROTEIN_KINASE_ST"/>
    <property type="match status" value="2"/>
</dbReference>
<dbReference type="SUPFAM" id="SSF56112">
    <property type="entry name" value="Protein kinase-like (PK-like)"/>
    <property type="match status" value="2"/>
</dbReference>
<dbReference type="EC" id="2.7.11.1" evidence="3"/>
<keyword evidence="9" id="KW-0418">Kinase</keyword>
<dbReference type="PROSITE" id="PS51285">
    <property type="entry name" value="AGC_KINASE_CTER"/>
    <property type="match status" value="1"/>
</dbReference>
<evidence type="ECO:0000256" key="10">
    <source>
        <dbReference type="ARBA" id="ARBA00022840"/>
    </source>
</evidence>
<dbReference type="SMART" id="SM00220">
    <property type="entry name" value="S_TKc"/>
    <property type="match status" value="2"/>
</dbReference>
<dbReference type="Gene3D" id="3.30.200.20">
    <property type="entry name" value="Phosphorylase Kinase, domain 1"/>
    <property type="match status" value="2"/>
</dbReference>
<keyword evidence="6" id="KW-0808">Transferase</keyword>
<protein>
    <recommendedName>
        <fullName evidence="3">non-specific serine/threonine protein kinase</fullName>
        <ecNumber evidence="3">2.7.11.1</ecNumber>
    </recommendedName>
</protein>
<evidence type="ECO:0000256" key="9">
    <source>
        <dbReference type="ARBA" id="ARBA00022777"/>
    </source>
</evidence>
<dbReference type="PANTHER" id="PTHR24351">
    <property type="entry name" value="RIBOSOMAL PROTEIN S6 KINASE"/>
    <property type="match status" value="1"/>
</dbReference>
<proteinExistence type="inferred from homology"/>
<feature type="region of interest" description="Disordered" evidence="14">
    <location>
        <begin position="849"/>
        <end position="868"/>
    </location>
</feature>
<dbReference type="AlphaFoldDB" id="A0A0K2T7C7"/>
<evidence type="ECO:0000256" key="3">
    <source>
        <dbReference type="ARBA" id="ARBA00012513"/>
    </source>
</evidence>
<dbReference type="PROSITE" id="PS00107">
    <property type="entry name" value="PROTEIN_KINASE_ATP"/>
    <property type="match status" value="2"/>
</dbReference>
<dbReference type="EMBL" id="HACA01004146">
    <property type="protein sequence ID" value="CDW21507.1"/>
    <property type="molecule type" value="Transcribed_RNA"/>
</dbReference>
<feature type="region of interest" description="Disordered" evidence="14">
    <location>
        <begin position="35"/>
        <end position="54"/>
    </location>
</feature>
<dbReference type="FunFam" id="1.10.510.10:FF:000109">
    <property type="entry name" value="Ribosomal protein S6 kinase"/>
    <property type="match status" value="1"/>
</dbReference>
<name>A0A0K2T7C7_LEPSM</name>
<keyword evidence="8 13" id="KW-0547">Nucleotide-binding</keyword>
<evidence type="ECO:0000256" key="6">
    <source>
        <dbReference type="ARBA" id="ARBA00022679"/>
    </source>
</evidence>